<evidence type="ECO:0000256" key="1">
    <source>
        <dbReference type="ARBA" id="ARBA00001933"/>
    </source>
</evidence>
<evidence type="ECO:0000256" key="4">
    <source>
        <dbReference type="ARBA" id="ARBA00022679"/>
    </source>
</evidence>
<dbReference type="PANTHER" id="PTHR46383">
    <property type="entry name" value="ASPARTATE AMINOTRANSFERASE"/>
    <property type="match status" value="1"/>
</dbReference>
<evidence type="ECO:0000313" key="8">
    <source>
        <dbReference type="EMBL" id="KIM33318.1"/>
    </source>
</evidence>
<comment type="cofactor">
    <cofactor evidence="1">
        <name>pyridoxal 5'-phosphate</name>
        <dbReference type="ChEBI" id="CHEBI:597326"/>
    </cofactor>
</comment>
<dbReference type="CDD" id="cd00609">
    <property type="entry name" value="AAT_like"/>
    <property type="match status" value="1"/>
</dbReference>
<dbReference type="InterPro" id="IPR004839">
    <property type="entry name" value="Aminotransferase_I/II_large"/>
</dbReference>
<dbReference type="AlphaFoldDB" id="A0A0C2X5B8"/>
<dbReference type="Pfam" id="PF00155">
    <property type="entry name" value="Aminotran_1_2"/>
    <property type="match status" value="1"/>
</dbReference>
<dbReference type="InterPro" id="IPR050596">
    <property type="entry name" value="AspAT/PAT-like"/>
</dbReference>
<dbReference type="OrthoDB" id="2108at2759"/>
<keyword evidence="5" id="KW-0663">Pyridoxal phosphate</keyword>
<organism evidence="8 9">
    <name type="scientific">Serendipita vermifera MAFF 305830</name>
    <dbReference type="NCBI Taxonomy" id="933852"/>
    <lineage>
        <taxon>Eukaryota</taxon>
        <taxon>Fungi</taxon>
        <taxon>Dikarya</taxon>
        <taxon>Basidiomycota</taxon>
        <taxon>Agaricomycotina</taxon>
        <taxon>Agaricomycetes</taxon>
        <taxon>Sebacinales</taxon>
        <taxon>Serendipitaceae</taxon>
        <taxon>Serendipita</taxon>
    </lineage>
</organism>
<dbReference type="GO" id="GO:0030170">
    <property type="term" value="F:pyridoxal phosphate binding"/>
    <property type="evidence" value="ECO:0007669"/>
    <property type="project" value="InterPro"/>
</dbReference>
<evidence type="ECO:0000313" key="9">
    <source>
        <dbReference type="Proteomes" id="UP000054097"/>
    </source>
</evidence>
<evidence type="ECO:0000256" key="2">
    <source>
        <dbReference type="ARBA" id="ARBA00007441"/>
    </source>
</evidence>
<proteinExistence type="inferred from homology"/>
<dbReference type="GO" id="GO:0008483">
    <property type="term" value="F:transaminase activity"/>
    <property type="evidence" value="ECO:0007669"/>
    <property type="project" value="UniProtKB-KW"/>
</dbReference>
<dbReference type="STRING" id="933852.A0A0C2X5B8"/>
<dbReference type="GO" id="GO:0006520">
    <property type="term" value="P:amino acid metabolic process"/>
    <property type="evidence" value="ECO:0007669"/>
    <property type="project" value="InterPro"/>
</dbReference>
<dbReference type="InterPro" id="IPR015421">
    <property type="entry name" value="PyrdxlP-dep_Trfase_major"/>
</dbReference>
<evidence type="ECO:0000256" key="3">
    <source>
        <dbReference type="ARBA" id="ARBA00022576"/>
    </source>
</evidence>
<feature type="region of interest" description="Disordered" evidence="6">
    <location>
        <begin position="1"/>
        <end position="27"/>
    </location>
</feature>
<feature type="domain" description="Aminotransferase class I/classII large" evidence="7">
    <location>
        <begin position="106"/>
        <end position="481"/>
    </location>
</feature>
<dbReference type="EMBL" id="KN824278">
    <property type="protein sequence ID" value="KIM33318.1"/>
    <property type="molecule type" value="Genomic_DNA"/>
</dbReference>
<reference evidence="9" key="2">
    <citation type="submission" date="2015-01" db="EMBL/GenBank/DDBJ databases">
        <title>Evolutionary Origins and Diversification of the Mycorrhizal Mutualists.</title>
        <authorList>
            <consortium name="DOE Joint Genome Institute"/>
            <consortium name="Mycorrhizal Genomics Consortium"/>
            <person name="Kohler A."/>
            <person name="Kuo A."/>
            <person name="Nagy L.G."/>
            <person name="Floudas D."/>
            <person name="Copeland A."/>
            <person name="Barry K.W."/>
            <person name="Cichocki N."/>
            <person name="Veneault-Fourrey C."/>
            <person name="LaButti K."/>
            <person name="Lindquist E.A."/>
            <person name="Lipzen A."/>
            <person name="Lundell T."/>
            <person name="Morin E."/>
            <person name="Murat C."/>
            <person name="Riley R."/>
            <person name="Ohm R."/>
            <person name="Sun H."/>
            <person name="Tunlid A."/>
            <person name="Henrissat B."/>
            <person name="Grigoriev I.V."/>
            <person name="Hibbett D.S."/>
            <person name="Martin F."/>
        </authorList>
    </citation>
    <scope>NUCLEOTIDE SEQUENCE [LARGE SCALE GENOMIC DNA]</scope>
    <source>
        <strain evidence="9">MAFF 305830</strain>
    </source>
</reference>
<reference evidence="8 9" key="1">
    <citation type="submission" date="2014-04" db="EMBL/GenBank/DDBJ databases">
        <authorList>
            <consortium name="DOE Joint Genome Institute"/>
            <person name="Kuo A."/>
            <person name="Zuccaro A."/>
            <person name="Kohler A."/>
            <person name="Nagy L.G."/>
            <person name="Floudas D."/>
            <person name="Copeland A."/>
            <person name="Barry K.W."/>
            <person name="Cichocki N."/>
            <person name="Veneault-Fourrey C."/>
            <person name="LaButti K."/>
            <person name="Lindquist E.A."/>
            <person name="Lipzen A."/>
            <person name="Lundell T."/>
            <person name="Morin E."/>
            <person name="Murat C."/>
            <person name="Sun H."/>
            <person name="Tunlid A."/>
            <person name="Henrissat B."/>
            <person name="Grigoriev I.V."/>
            <person name="Hibbett D.S."/>
            <person name="Martin F."/>
            <person name="Nordberg H.P."/>
            <person name="Cantor M.N."/>
            <person name="Hua S.X."/>
        </authorList>
    </citation>
    <scope>NUCLEOTIDE SEQUENCE [LARGE SCALE GENOMIC DNA]</scope>
    <source>
        <strain evidence="8 9">MAFF 305830</strain>
    </source>
</reference>
<dbReference type="PANTHER" id="PTHR46383:SF1">
    <property type="entry name" value="ASPARTATE AMINOTRANSFERASE"/>
    <property type="match status" value="1"/>
</dbReference>
<sequence length="517" mass="57399">MPLPNVSSSRASPFSSRAPSRAGTPISFREVVEAVIERKRQEHEKDSEAHKIYRSYAGHAAKGQPSTDDEETIPGIVHPGSTGVIYCTDRAIANGFSYANCHAWSNLGQGAPEVGPIPNAPDRPTTINMQMDELEYAPTTGVKALREAVAKMYNDTYRKGMSSQYTYENVCIVPGGRAGISRVAAVVGDVYLGFQVPDYTAYAQSLEVFRRLVPIPTALEAENDYKLDLKQVKRDIANQGLSVLLASNPRNPTGQLIQGEELKDLVALSKNKTTLILDEFYAWYIYHQNNEDMGKSVSAAAYVEGKLHSNTAQDPVVIIDGLTKNWRLPGWRVCWILGPKNLVSALSQSGSFLDGGANHPLQIAAIPLLKPEHVAQERLALQVHFKQKRDHVLKRLERMGLKVHVIPQATFYIWLDLEKLPDPLNNGLTFFEELLKEQTIVVPGIFFEINPAHRRDLFRSPCHHFVRISFGPPLPELDKGLDAMERVLRKAKKEGTKHFGHGYSKSADLDHAVAPAL</sequence>
<dbReference type="HOGENOM" id="CLU_034385_1_0_1"/>
<evidence type="ECO:0000259" key="7">
    <source>
        <dbReference type="Pfam" id="PF00155"/>
    </source>
</evidence>
<dbReference type="Proteomes" id="UP000054097">
    <property type="component" value="Unassembled WGS sequence"/>
</dbReference>
<protein>
    <recommendedName>
        <fullName evidence="7">Aminotransferase class I/classII large domain-containing protein</fullName>
    </recommendedName>
</protein>
<gene>
    <name evidence="8" type="ORF">M408DRAFT_61168</name>
</gene>
<dbReference type="InterPro" id="IPR015424">
    <property type="entry name" value="PyrdxlP-dep_Trfase"/>
</dbReference>
<name>A0A0C2X5B8_SERVB</name>
<evidence type="ECO:0000256" key="5">
    <source>
        <dbReference type="ARBA" id="ARBA00022898"/>
    </source>
</evidence>
<keyword evidence="9" id="KW-1185">Reference proteome</keyword>
<keyword evidence="4" id="KW-0808">Transferase</keyword>
<feature type="compositionally biased region" description="Low complexity" evidence="6">
    <location>
        <begin position="7"/>
        <end position="22"/>
    </location>
</feature>
<evidence type="ECO:0000256" key="6">
    <source>
        <dbReference type="SAM" id="MobiDB-lite"/>
    </source>
</evidence>
<dbReference type="Gene3D" id="3.40.640.10">
    <property type="entry name" value="Type I PLP-dependent aspartate aminotransferase-like (Major domain)"/>
    <property type="match status" value="1"/>
</dbReference>
<accession>A0A0C2X5B8</accession>
<dbReference type="SUPFAM" id="SSF53383">
    <property type="entry name" value="PLP-dependent transferases"/>
    <property type="match status" value="1"/>
</dbReference>
<comment type="similarity">
    <text evidence="2">Belongs to the class-I pyridoxal-phosphate-dependent aminotransferase family.</text>
</comment>
<keyword evidence="3" id="KW-0032">Aminotransferase</keyword>